<dbReference type="SUPFAM" id="SSF46785">
    <property type="entry name" value="Winged helix' DNA-binding domain"/>
    <property type="match status" value="1"/>
</dbReference>
<dbReference type="RefSeq" id="WP_158219139.1">
    <property type="nucleotide sequence ID" value="NZ_BJUN01000005.1"/>
</dbReference>
<dbReference type="PROSITE" id="PS50042">
    <property type="entry name" value="CNMP_BINDING_3"/>
    <property type="match status" value="1"/>
</dbReference>
<dbReference type="CDD" id="cd00038">
    <property type="entry name" value="CAP_ED"/>
    <property type="match status" value="1"/>
</dbReference>
<evidence type="ECO:0000256" key="2">
    <source>
        <dbReference type="ARBA" id="ARBA00023125"/>
    </source>
</evidence>
<evidence type="ECO:0000256" key="4">
    <source>
        <dbReference type="ARBA" id="ARBA00023163"/>
    </source>
</evidence>
<dbReference type="Pfam" id="PF13545">
    <property type="entry name" value="HTH_Crp_2"/>
    <property type="match status" value="1"/>
</dbReference>
<keyword evidence="8" id="KW-1185">Reference proteome</keyword>
<evidence type="ECO:0000313" key="7">
    <source>
        <dbReference type="EMBL" id="GEK58344.1"/>
    </source>
</evidence>
<feature type="domain" description="Cyclic nucleotide-binding" evidence="5">
    <location>
        <begin position="17"/>
        <end position="109"/>
    </location>
</feature>
<evidence type="ECO:0000256" key="3">
    <source>
        <dbReference type="ARBA" id="ARBA00023159"/>
    </source>
</evidence>
<dbReference type="InterPro" id="IPR014710">
    <property type="entry name" value="RmlC-like_jellyroll"/>
</dbReference>
<feature type="domain" description="HTH crp-type" evidence="6">
    <location>
        <begin position="152"/>
        <end position="226"/>
    </location>
</feature>
<dbReference type="PANTHER" id="PTHR24567">
    <property type="entry name" value="CRP FAMILY TRANSCRIPTIONAL REGULATORY PROTEIN"/>
    <property type="match status" value="1"/>
</dbReference>
<dbReference type="EMBL" id="BJUN01000005">
    <property type="protein sequence ID" value="GEK58344.1"/>
    <property type="molecule type" value="Genomic_DNA"/>
</dbReference>
<dbReference type="PROSITE" id="PS51063">
    <property type="entry name" value="HTH_CRP_2"/>
    <property type="match status" value="1"/>
</dbReference>
<evidence type="ECO:0000313" key="8">
    <source>
        <dbReference type="Proteomes" id="UP000321051"/>
    </source>
</evidence>
<dbReference type="Proteomes" id="UP000321051">
    <property type="component" value="Unassembled WGS sequence"/>
</dbReference>
<dbReference type="STRING" id="1371.GCA_900166605_02741"/>
<dbReference type="InterPro" id="IPR050397">
    <property type="entry name" value="Env_Response_Regulators"/>
</dbReference>
<evidence type="ECO:0000259" key="6">
    <source>
        <dbReference type="PROSITE" id="PS51063"/>
    </source>
</evidence>
<accession>A0A510Y4T7</accession>
<organism evidence="7 8">
    <name type="scientific">Marinococcus halophilus</name>
    <dbReference type="NCBI Taxonomy" id="1371"/>
    <lineage>
        <taxon>Bacteria</taxon>
        <taxon>Bacillati</taxon>
        <taxon>Bacillota</taxon>
        <taxon>Bacilli</taxon>
        <taxon>Bacillales</taxon>
        <taxon>Bacillaceae</taxon>
        <taxon>Marinococcus</taxon>
    </lineage>
</organism>
<dbReference type="SUPFAM" id="SSF51206">
    <property type="entry name" value="cAMP-binding domain-like"/>
    <property type="match status" value="1"/>
</dbReference>
<keyword evidence="2" id="KW-0238">DNA-binding</keyword>
<name>A0A510Y4T7_MARHA</name>
<reference evidence="7 8" key="1">
    <citation type="submission" date="2019-07" db="EMBL/GenBank/DDBJ databases">
        <title>Whole genome shotgun sequence of Marinococcus halophilus NBRC 102359.</title>
        <authorList>
            <person name="Hosoyama A."/>
            <person name="Uohara A."/>
            <person name="Ohji S."/>
            <person name="Ichikawa N."/>
        </authorList>
    </citation>
    <scope>NUCLEOTIDE SEQUENCE [LARGE SCALE GENOMIC DNA]</scope>
    <source>
        <strain evidence="7 8">NBRC 102359</strain>
    </source>
</reference>
<dbReference type="Gene3D" id="2.60.120.10">
    <property type="entry name" value="Jelly Rolls"/>
    <property type="match status" value="1"/>
</dbReference>
<dbReference type="InterPro" id="IPR018490">
    <property type="entry name" value="cNMP-bd_dom_sf"/>
</dbReference>
<dbReference type="GO" id="GO:0005829">
    <property type="term" value="C:cytosol"/>
    <property type="evidence" value="ECO:0007669"/>
    <property type="project" value="TreeGrafter"/>
</dbReference>
<keyword evidence="4" id="KW-0804">Transcription</keyword>
<dbReference type="InterPro" id="IPR012318">
    <property type="entry name" value="HTH_CRP"/>
</dbReference>
<keyword evidence="1" id="KW-0805">Transcription regulation</keyword>
<dbReference type="PRINTS" id="PR00034">
    <property type="entry name" value="HTHCRP"/>
</dbReference>
<dbReference type="InterPro" id="IPR036388">
    <property type="entry name" value="WH-like_DNA-bd_sf"/>
</dbReference>
<proteinExistence type="predicted"/>
<dbReference type="SMART" id="SM00100">
    <property type="entry name" value="cNMP"/>
    <property type="match status" value="1"/>
</dbReference>
<dbReference type="Gene3D" id="1.10.10.10">
    <property type="entry name" value="Winged helix-like DNA-binding domain superfamily/Winged helix DNA-binding domain"/>
    <property type="match status" value="1"/>
</dbReference>
<dbReference type="PANTHER" id="PTHR24567:SF74">
    <property type="entry name" value="HTH-TYPE TRANSCRIPTIONAL REGULATOR ARCR"/>
    <property type="match status" value="1"/>
</dbReference>
<dbReference type="GO" id="GO:0003677">
    <property type="term" value="F:DNA binding"/>
    <property type="evidence" value="ECO:0007669"/>
    <property type="project" value="UniProtKB-KW"/>
</dbReference>
<dbReference type="AlphaFoldDB" id="A0A510Y4T7"/>
<dbReference type="Pfam" id="PF00027">
    <property type="entry name" value="cNMP_binding"/>
    <property type="match status" value="1"/>
</dbReference>
<gene>
    <name evidence="7" type="primary">fnr</name>
    <name evidence="7" type="ORF">MHA01_12490</name>
</gene>
<dbReference type="InterPro" id="IPR000595">
    <property type="entry name" value="cNMP-bd_dom"/>
</dbReference>
<evidence type="ECO:0000256" key="1">
    <source>
        <dbReference type="ARBA" id="ARBA00023015"/>
    </source>
</evidence>
<sequence>MGRPLQSLPVHENPDGSFASLLSPEEFERFQARTHLAHKRAGTYLYREEDPSDYFYFLYEGTVKIQKGTSDGKELTITLLGRGDLAGEYGSLQAVRHDFSAKVAAASTVGVIKKTEIEALIRDSGAFSLKMMRWMGSNTLKEQSKFRDLLLYGKNGALASTLIRLSTTYGAARENGTVVLQLKLTNAELGEHIGLSREGVNRCLNEWKKAGVLSYENGLIVIHDMLYLRRQCNCPLHNLCSSDICRL</sequence>
<keyword evidence="3" id="KW-0010">Activator</keyword>
<comment type="caution">
    <text evidence="7">The sequence shown here is derived from an EMBL/GenBank/DDBJ whole genome shotgun (WGS) entry which is preliminary data.</text>
</comment>
<dbReference type="GO" id="GO:0003700">
    <property type="term" value="F:DNA-binding transcription factor activity"/>
    <property type="evidence" value="ECO:0007669"/>
    <property type="project" value="TreeGrafter"/>
</dbReference>
<dbReference type="SMART" id="SM00419">
    <property type="entry name" value="HTH_CRP"/>
    <property type="match status" value="1"/>
</dbReference>
<evidence type="ECO:0000259" key="5">
    <source>
        <dbReference type="PROSITE" id="PS50042"/>
    </source>
</evidence>
<protein>
    <submittedName>
        <fullName evidence="7">Anaerobic regulatory protein</fullName>
    </submittedName>
</protein>
<dbReference type="InterPro" id="IPR036390">
    <property type="entry name" value="WH_DNA-bd_sf"/>
</dbReference>